<accession>A0A2K2U4N1</accession>
<dbReference type="RefSeq" id="WP_103262935.1">
    <property type="nucleotide sequence ID" value="NZ_PPEL01000037.1"/>
</dbReference>
<evidence type="ECO:0000313" key="3">
    <source>
        <dbReference type="Proteomes" id="UP000236488"/>
    </source>
</evidence>
<reference evidence="2 3" key="1">
    <citation type="journal article" date="2018" name="Int. J. Syst. Evol. Microbiol.">
        <title>Rubneribacter badeniensis gen. nov., sp. nov. and Enteroscipio rubneri gen. nov., sp. nov., new members of the Eggerthellaceae isolated from human faeces.</title>
        <authorList>
            <person name="Danylec N."/>
            <person name="Gobl A."/>
            <person name="Stoll D.A."/>
            <person name="Hetzer B."/>
            <person name="Kulling S.E."/>
            <person name="Huch M."/>
        </authorList>
    </citation>
    <scope>NUCLEOTIDE SEQUENCE [LARGE SCALE GENOMIC DNA]</scope>
    <source>
        <strain evidence="2 3">ResAG-85</strain>
    </source>
</reference>
<keyword evidence="1" id="KW-0472">Membrane</keyword>
<feature type="transmembrane region" description="Helical" evidence="1">
    <location>
        <begin position="90"/>
        <end position="123"/>
    </location>
</feature>
<comment type="caution">
    <text evidence="2">The sequence shown here is derived from an EMBL/GenBank/DDBJ whole genome shotgun (WGS) entry which is preliminary data.</text>
</comment>
<name>A0A2K2U4N1_9ACTN</name>
<keyword evidence="1" id="KW-0812">Transmembrane</keyword>
<evidence type="ECO:0000256" key="1">
    <source>
        <dbReference type="SAM" id="Phobius"/>
    </source>
</evidence>
<keyword evidence="3" id="KW-1185">Reference proteome</keyword>
<feature type="transmembrane region" description="Helical" evidence="1">
    <location>
        <begin position="226"/>
        <end position="249"/>
    </location>
</feature>
<organism evidence="2 3">
    <name type="scientific">Rubneribacter badeniensis</name>
    <dbReference type="NCBI Taxonomy" id="2070688"/>
    <lineage>
        <taxon>Bacteria</taxon>
        <taxon>Bacillati</taxon>
        <taxon>Actinomycetota</taxon>
        <taxon>Coriobacteriia</taxon>
        <taxon>Eggerthellales</taxon>
        <taxon>Eggerthellaceae</taxon>
        <taxon>Rubneribacter</taxon>
    </lineage>
</organism>
<feature type="transmembrane region" description="Helical" evidence="1">
    <location>
        <begin position="135"/>
        <end position="160"/>
    </location>
</feature>
<evidence type="ECO:0000313" key="2">
    <source>
        <dbReference type="EMBL" id="PNV65303.1"/>
    </source>
</evidence>
<feature type="transmembrane region" description="Helical" evidence="1">
    <location>
        <begin position="167"/>
        <end position="185"/>
    </location>
</feature>
<protein>
    <submittedName>
        <fullName evidence="2">Uncharacterized protein</fullName>
    </submittedName>
</protein>
<keyword evidence="1" id="KW-1133">Transmembrane helix</keyword>
<proteinExistence type="predicted"/>
<dbReference type="Proteomes" id="UP000236488">
    <property type="component" value="Unassembled WGS sequence"/>
</dbReference>
<feature type="transmembrane region" description="Helical" evidence="1">
    <location>
        <begin position="51"/>
        <end position="69"/>
    </location>
</feature>
<gene>
    <name evidence="2" type="ORF">C2L80_07340</name>
</gene>
<dbReference type="EMBL" id="PPEL01000037">
    <property type="protein sequence ID" value="PNV65303.1"/>
    <property type="molecule type" value="Genomic_DNA"/>
</dbReference>
<sequence>MRFLRMALVHARIAARQRALWAASAALCLLSLAVMVNGGMPFESGDVFDLAFFAQVLAMLPPIAYAAACTDLASSPARLGIGEVEKAAPVASVVLAAARVTGTLAVVLLPSLALLLFCGFGQLAHGNLLGPLQALAMFVLVVAPAALLAAAMSALAGAALPRAFARIAAAAAWLVVLALTSFVGVPEAGGGVHLEIASDPALQALFGLPPVLNENVAWTVAPASPLAAFASVAGRVAFAVVLLAAAGALSRARGRRR</sequence>
<dbReference type="AlphaFoldDB" id="A0A2K2U4N1"/>